<dbReference type="AlphaFoldDB" id="A0A314UF82"/>
<protein>
    <submittedName>
        <fullName evidence="3">Uncharacterized protein</fullName>
    </submittedName>
</protein>
<evidence type="ECO:0000256" key="2">
    <source>
        <dbReference type="SAM" id="SignalP"/>
    </source>
</evidence>
<name>A0A314UF82_PRUYE</name>
<keyword evidence="2" id="KW-0732">Signal</keyword>
<feature type="compositionally biased region" description="Pro residues" evidence="1">
    <location>
        <begin position="41"/>
        <end position="52"/>
    </location>
</feature>
<sequence length="139" mass="15721">MEATSTSSWNVTMMLTINVMLVLLVHVVQPLPQGRIYFPEFSPPSPPPPHRSPNPYLYPNGPPPSGTSSQLNTRICYESCSYECRGEMSKDNSPNPSPNPPDLPDQPKIRPHGLWWLLLSQMLRTNAAKPLSMYCWMRL</sequence>
<feature type="signal peptide" evidence="2">
    <location>
        <begin position="1"/>
        <end position="30"/>
    </location>
</feature>
<feature type="compositionally biased region" description="Pro residues" evidence="1">
    <location>
        <begin position="95"/>
        <end position="104"/>
    </location>
</feature>
<gene>
    <name evidence="3" type="ORF">Pyn_39074</name>
</gene>
<organism evidence="3 4">
    <name type="scientific">Prunus yedoensis var. nudiflora</name>
    <dbReference type="NCBI Taxonomy" id="2094558"/>
    <lineage>
        <taxon>Eukaryota</taxon>
        <taxon>Viridiplantae</taxon>
        <taxon>Streptophyta</taxon>
        <taxon>Embryophyta</taxon>
        <taxon>Tracheophyta</taxon>
        <taxon>Spermatophyta</taxon>
        <taxon>Magnoliopsida</taxon>
        <taxon>eudicotyledons</taxon>
        <taxon>Gunneridae</taxon>
        <taxon>Pentapetalae</taxon>
        <taxon>rosids</taxon>
        <taxon>fabids</taxon>
        <taxon>Rosales</taxon>
        <taxon>Rosaceae</taxon>
        <taxon>Amygdaloideae</taxon>
        <taxon>Amygdaleae</taxon>
        <taxon>Prunus</taxon>
    </lineage>
</organism>
<evidence type="ECO:0000313" key="3">
    <source>
        <dbReference type="EMBL" id="PQM35698.1"/>
    </source>
</evidence>
<comment type="caution">
    <text evidence="3">The sequence shown here is derived from an EMBL/GenBank/DDBJ whole genome shotgun (WGS) entry which is preliminary data.</text>
</comment>
<evidence type="ECO:0000313" key="4">
    <source>
        <dbReference type="Proteomes" id="UP000250321"/>
    </source>
</evidence>
<feature type="region of interest" description="Disordered" evidence="1">
    <location>
        <begin position="38"/>
        <end position="71"/>
    </location>
</feature>
<proteinExistence type="predicted"/>
<feature type="chain" id="PRO_5016370509" evidence="2">
    <location>
        <begin position="31"/>
        <end position="139"/>
    </location>
</feature>
<accession>A0A314UF82</accession>
<evidence type="ECO:0000256" key="1">
    <source>
        <dbReference type="SAM" id="MobiDB-lite"/>
    </source>
</evidence>
<dbReference type="Proteomes" id="UP000250321">
    <property type="component" value="Unassembled WGS sequence"/>
</dbReference>
<keyword evidence="4" id="KW-1185">Reference proteome</keyword>
<feature type="region of interest" description="Disordered" evidence="1">
    <location>
        <begin position="85"/>
        <end position="105"/>
    </location>
</feature>
<dbReference type="EMBL" id="PJQY01003640">
    <property type="protein sequence ID" value="PQM35698.1"/>
    <property type="molecule type" value="Genomic_DNA"/>
</dbReference>
<reference evidence="3 4" key="1">
    <citation type="submission" date="2018-02" db="EMBL/GenBank/DDBJ databases">
        <title>Draft genome of wild Prunus yedoensis var. nudiflora.</title>
        <authorList>
            <person name="Baek S."/>
            <person name="Kim J.-H."/>
            <person name="Choi K."/>
            <person name="Kim G.-B."/>
            <person name="Cho A."/>
            <person name="Jang H."/>
            <person name="Shin C.-H."/>
            <person name="Yu H.-J."/>
            <person name="Mun J.-H."/>
        </authorList>
    </citation>
    <scope>NUCLEOTIDE SEQUENCE [LARGE SCALE GENOMIC DNA]</scope>
    <source>
        <strain evidence="4">cv. Jeju island</strain>
        <tissue evidence="3">Leaf</tissue>
    </source>
</reference>